<dbReference type="RefSeq" id="WP_210219197.1">
    <property type="nucleotide sequence ID" value="NZ_CP072793.1"/>
</dbReference>
<reference evidence="1" key="1">
    <citation type="submission" date="2021-04" db="EMBL/GenBank/DDBJ databases">
        <title>Genomics, taxonomy and metabolism of representatives of sulfur bacteria of the genus Thiothrix: Thiothrix fructosivorans QT, Thiothrix unzii A1T and three new species, Thiothrix subterranea sp. nov., Thiothrix litoralis sp. nov. and 'Candidatus Thiothrix anitrata' sp. nov.</title>
        <authorList>
            <person name="Ravin N.V."/>
            <person name="Smolyakov D."/>
            <person name="Rudenko T.S."/>
            <person name="Mardanov A.V."/>
            <person name="Beletsky A.V."/>
            <person name="Markov N.D."/>
            <person name="Fomenkov A.I."/>
            <person name="Roberts R.J."/>
            <person name="Karnachuk O.V."/>
            <person name="Novikov A."/>
            <person name="Grabovich M.Y."/>
        </authorList>
    </citation>
    <scope>NUCLEOTIDE SEQUENCE</scope>
    <source>
        <strain evidence="1">A1</strain>
    </source>
</reference>
<dbReference type="EMBL" id="CP072793">
    <property type="protein sequence ID" value="QTR53687.1"/>
    <property type="molecule type" value="Genomic_DNA"/>
</dbReference>
<proteinExistence type="predicted"/>
<dbReference type="Proteomes" id="UP000672009">
    <property type="component" value="Chromosome"/>
</dbReference>
<sequence>MAEAEEAETRAEEVVAVNTCHLDMYNAVVYDYHRLLQMDLPDHEP</sequence>
<keyword evidence="2" id="KW-1185">Reference proteome</keyword>
<protein>
    <submittedName>
        <fullName evidence="1">Uncharacterized protein</fullName>
    </submittedName>
</protein>
<organism evidence="1 2">
    <name type="scientific">Thiothrix unzii</name>
    <dbReference type="NCBI Taxonomy" id="111769"/>
    <lineage>
        <taxon>Bacteria</taxon>
        <taxon>Pseudomonadati</taxon>
        <taxon>Pseudomonadota</taxon>
        <taxon>Gammaproteobacteria</taxon>
        <taxon>Thiotrichales</taxon>
        <taxon>Thiotrichaceae</taxon>
        <taxon>Thiothrix</taxon>
    </lineage>
</organism>
<dbReference type="AlphaFoldDB" id="A0A975F9D9"/>
<gene>
    <name evidence="1" type="ORF">J9260_00935</name>
</gene>
<dbReference type="KEGG" id="tun:J9260_00935"/>
<name>A0A975F9D9_9GAMM</name>
<accession>A0A975F9D9</accession>
<evidence type="ECO:0000313" key="1">
    <source>
        <dbReference type="EMBL" id="QTR53687.1"/>
    </source>
</evidence>
<evidence type="ECO:0000313" key="2">
    <source>
        <dbReference type="Proteomes" id="UP000672009"/>
    </source>
</evidence>